<dbReference type="Proteomes" id="UP000244925">
    <property type="component" value="Unassembled WGS sequence"/>
</dbReference>
<protein>
    <submittedName>
        <fullName evidence="1">Uncharacterized protein</fullName>
    </submittedName>
</protein>
<organism evidence="1 2">
    <name type="scientific">Paramuribaculum intestinale</name>
    <dbReference type="NCBI Taxonomy" id="2094151"/>
    <lineage>
        <taxon>Bacteria</taxon>
        <taxon>Pseudomonadati</taxon>
        <taxon>Bacteroidota</taxon>
        <taxon>Bacteroidia</taxon>
        <taxon>Bacteroidales</taxon>
        <taxon>Muribaculaceae</taxon>
        <taxon>Paramuribaculum</taxon>
    </lineage>
</organism>
<reference evidence="2" key="1">
    <citation type="submission" date="2018-02" db="EMBL/GenBank/DDBJ databases">
        <authorList>
            <person name="Clavel T."/>
            <person name="Strowig T."/>
        </authorList>
    </citation>
    <scope>NUCLEOTIDE SEQUENCE [LARGE SCALE GENOMIC DNA]</scope>
    <source>
        <strain evidence="2">DSM 100764</strain>
    </source>
</reference>
<name>A0A2V1IXP9_9BACT</name>
<comment type="caution">
    <text evidence="1">The sequence shown here is derived from an EMBL/GenBank/DDBJ whole genome shotgun (WGS) entry which is preliminary data.</text>
</comment>
<gene>
    <name evidence="1" type="ORF">C5O25_00960</name>
</gene>
<evidence type="ECO:0000313" key="1">
    <source>
        <dbReference type="EMBL" id="PWB09809.1"/>
    </source>
</evidence>
<dbReference type="AlphaFoldDB" id="A0A2V1IXP9"/>
<proteinExistence type="predicted"/>
<accession>A0A2V1IXP9</accession>
<keyword evidence="2" id="KW-1185">Reference proteome</keyword>
<evidence type="ECO:0000313" key="2">
    <source>
        <dbReference type="Proteomes" id="UP000244925"/>
    </source>
</evidence>
<sequence>MEFDETKAIEYMREAIGRRAEAYDDDQLLNLIDIIWDFYEENGLLDIDADEEIDDEEAVLDDLVAYARRMLRKDKESKINDDDIAPLIEAEIDYENSLDQ</sequence>
<dbReference type="RefSeq" id="WP_107034861.1">
    <property type="nucleotide sequence ID" value="NZ_CAOLHR010000002.1"/>
</dbReference>
<dbReference type="GeneID" id="93424331"/>
<dbReference type="EMBL" id="PUBV01000001">
    <property type="protein sequence ID" value="PWB09809.1"/>
    <property type="molecule type" value="Genomic_DNA"/>
</dbReference>